<accession>A0A839AK51</accession>
<dbReference type="InterPro" id="IPR050325">
    <property type="entry name" value="Prot/Nucl_acid_deglycase"/>
</dbReference>
<gene>
    <name evidence="5" type="ORF">H3Z83_02955</name>
</gene>
<dbReference type="Proteomes" id="UP000563906">
    <property type="component" value="Unassembled WGS sequence"/>
</dbReference>
<evidence type="ECO:0000313" key="6">
    <source>
        <dbReference type="Proteomes" id="UP000563906"/>
    </source>
</evidence>
<dbReference type="InterPro" id="IPR002818">
    <property type="entry name" value="DJ-1/PfpI"/>
</dbReference>
<dbReference type="Pfam" id="PF12893">
    <property type="entry name" value="Lumazine_bd_2"/>
    <property type="match status" value="1"/>
</dbReference>
<feature type="domain" description="DJ-1/PfpI" evidence="4">
    <location>
        <begin position="214"/>
        <end position="409"/>
    </location>
</feature>
<dbReference type="Gene3D" id="3.10.450.50">
    <property type="match status" value="1"/>
</dbReference>
<evidence type="ECO:0000256" key="3">
    <source>
        <dbReference type="ARBA" id="ARBA00038493"/>
    </source>
</evidence>
<evidence type="ECO:0000256" key="1">
    <source>
        <dbReference type="ARBA" id="ARBA00023016"/>
    </source>
</evidence>
<proteinExistence type="inferred from homology"/>
<dbReference type="CDD" id="cd03141">
    <property type="entry name" value="GATase1_Hsp31_like"/>
    <property type="match status" value="1"/>
</dbReference>
<dbReference type="AlphaFoldDB" id="A0A839AK51"/>
<dbReference type="GO" id="GO:0019172">
    <property type="term" value="F:glyoxalase III activity"/>
    <property type="evidence" value="ECO:0007669"/>
    <property type="project" value="TreeGrafter"/>
</dbReference>
<evidence type="ECO:0000313" key="5">
    <source>
        <dbReference type="EMBL" id="MBA6155483.1"/>
    </source>
</evidence>
<evidence type="ECO:0000259" key="4">
    <source>
        <dbReference type="Pfam" id="PF01965"/>
    </source>
</evidence>
<name>A0A839AK51_9FLAO</name>
<dbReference type="SUPFAM" id="SSF54427">
    <property type="entry name" value="NTF2-like"/>
    <property type="match status" value="1"/>
</dbReference>
<keyword evidence="1" id="KW-0346">Stress response</keyword>
<dbReference type="GO" id="GO:0019243">
    <property type="term" value="P:methylglyoxal catabolic process to D-lactate via S-lactoyl-glutathione"/>
    <property type="evidence" value="ECO:0007669"/>
    <property type="project" value="TreeGrafter"/>
</dbReference>
<reference evidence="5 6" key="1">
    <citation type="submission" date="2020-07" db="EMBL/GenBank/DDBJ databases">
        <title>Bacterium isolated from marine sediment.</title>
        <authorList>
            <person name="Shang D."/>
            <person name="Du Z.-J."/>
        </authorList>
    </citation>
    <scope>NUCLEOTIDE SEQUENCE [LARGE SCALE GENOMIC DNA]</scope>
    <source>
        <strain evidence="5 6">S7007</strain>
    </source>
</reference>
<sequence length="414" mass="46473">MKSLYLIVASLIFVSGFSQNKKERQELLASIYGKNKKVINYDKSFVSDDKLYYESLGGHKALNEDISNELIIKKTLQKYMNGSSYNKQELIKSAFTNNATLYLTGKNGFKVYTPEEYAGFFKNGKKGQFNGRLAKILSIEIVKDIATAKVEIAGPNRKWVYIDLFLLKKTNNDWKIISKTATRVDNPKKKDILFVVSNAHFYGKTKLPTGNSFSEIVNAYDVFKKAGYTVDFVSPKGGAISLAYINTSDKEIKGYLYDVSFMNKLKNTLKPSEVVTSNYGAIQFIGGGAAMFGVPENKEIQNIAMSIYEKQNGVISSVCHGTAGIVNLKISKGKYLVDGKRVSGYPDDYENPNKPYFKTFPFLIKKTIEERGGDFNFTERGKFIVETDGRLVTGQNYQSSKPVSLKIIEILEKK</sequence>
<dbReference type="PANTHER" id="PTHR48094:SF11">
    <property type="entry name" value="GLUTATHIONE-INDEPENDENT GLYOXALASE HSP31-RELATED"/>
    <property type="match status" value="1"/>
</dbReference>
<keyword evidence="2" id="KW-0456">Lyase</keyword>
<dbReference type="InterPro" id="IPR029062">
    <property type="entry name" value="Class_I_gatase-like"/>
</dbReference>
<dbReference type="EMBL" id="JACGLS010000001">
    <property type="protein sequence ID" value="MBA6155483.1"/>
    <property type="molecule type" value="Genomic_DNA"/>
</dbReference>
<comment type="caution">
    <text evidence="5">The sequence shown here is derived from an EMBL/GenBank/DDBJ whole genome shotgun (WGS) entry which is preliminary data.</text>
</comment>
<organism evidence="5 6">
    <name type="scientific">Tenacibaculum pelagium</name>
    <dbReference type="NCBI Taxonomy" id="2759527"/>
    <lineage>
        <taxon>Bacteria</taxon>
        <taxon>Pseudomonadati</taxon>
        <taxon>Bacteroidota</taxon>
        <taxon>Flavobacteriia</taxon>
        <taxon>Flavobacteriales</taxon>
        <taxon>Flavobacteriaceae</taxon>
        <taxon>Tenacibaculum</taxon>
    </lineage>
</organism>
<dbReference type="Pfam" id="PF01965">
    <property type="entry name" value="DJ-1_PfpI"/>
    <property type="match status" value="1"/>
</dbReference>
<comment type="similarity">
    <text evidence="3">Belongs to the peptidase C56 family. HSP31-like subfamily.</text>
</comment>
<dbReference type="PANTHER" id="PTHR48094">
    <property type="entry name" value="PROTEIN/NUCLEIC ACID DEGLYCASE DJ-1-RELATED"/>
    <property type="match status" value="1"/>
</dbReference>
<dbReference type="InterPro" id="IPR039437">
    <property type="entry name" value="FrzH/put_lumazine-bd"/>
</dbReference>
<dbReference type="Gene3D" id="3.40.50.880">
    <property type="match status" value="1"/>
</dbReference>
<dbReference type="InterPro" id="IPR032710">
    <property type="entry name" value="NTF2-like_dom_sf"/>
</dbReference>
<dbReference type="GO" id="GO:0005737">
    <property type="term" value="C:cytoplasm"/>
    <property type="evidence" value="ECO:0007669"/>
    <property type="project" value="TreeGrafter"/>
</dbReference>
<dbReference type="RefSeq" id="WP_182123982.1">
    <property type="nucleotide sequence ID" value="NZ_JACGLS010000001.1"/>
</dbReference>
<evidence type="ECO:0000256" key="2">
    <source>
        <dbReference type="ARBA" id="ARBA00023239"/>
    </source>
</evidence>
<dbReference type="SUPFAM" id="SSF52317">
    <property type="entry name" value="Class I glutamine amidotransferase-like"/>
    <property type="match status" value="1"/>
</dbReference>
<protein>
    <submittedName>
        <fullName evidence="5">Nuclear transport factor 2 family protein</fullName>
    </submittedName>
</protein>
<keyword evidence="6" id="KW-1185">Reference proteome</keyword>